<comment type="similarity">
    <text evidence="7">Belongs to the binding-protein-dependent transport system permease family.</text>
</comment>
<feature type="transmembrane region" description="Helical" evidence="7">
    <location>
        <begin position="20"/>
        <end position="45"/>
    </location>
</feature>
<feature type="transmembrane region" description="Helical" evidence="7">
    <location>
        <begin position="191"/>
        <end position="213"/>
    </location>
</feature>
<dbReference type="SUPFAM" id="SSF161098">
    <property type="entry name" value="MetI-like"/>
    <property type="match status" value="1"/>
</dbReference>
<dbReference type="PANTHER" id="PTHR43744:SF12">
    <property type="entry name" value="ABC TRANSPORTER PERMEASE PROTEIN MG189-RELATED"/>
    <property type="match status" value="1"/>
</dbReference>
<dbReference type="GO" id="GO:0005886">
    <property type="term" value="C:plasma membrane"/>
    <property type="evidence" value="ECO:0007669"/>
    <property type="project" value="UniProtKB-SubCell"/>
</dbReference>
<organism evidence="9 10">
    <name type="scientific">Robinsoniella peoriensis</name>
    <dbReference type="NCBI Taxonomy" id="180332"/>
    <lineage>
        <taxon>Bacteria</taxon>
        <taxon>Bacillati</taxon>
        <taxon>Bacillota</taxon>
        <taxon>Clostridia</taxon>
        <taxon>Lachnospirales</taxon>
        <taxon>Lachnospiraceae</taxon>
        <taxon>Robinsoniella</taxon>
    </lineage>
</organism>
<evidence type="ECO:0000313" key="10">
    <source>
        <dbReference type="Proteomes" id="UP000306509"/>
    </source>
</evidence>
<dbReference type="AlphaFoldDB" id="A0A4U8Q636"/>
<dbReference type="EMBL" id="QGQD01000056">
    <property type="protein sequence ID" value="TLD00330.1"/>
    <property type="molecule type" value="Genomic_DNA"/>
</dbReference>
<sequence>MPAQAGGWEIIMKKKTRQQIILIVIAAIIAIIIVFPIYFLVISSFKPLGDIFNMDIFPDFSTLSFDNYRTVFQEESFGGYIYNSFFVATIVTVVALIFHAMSAYALARLNFLGKNVIFTWILSTLMIPFSVIMIPLFIIVQKMHLINNLWGVIIPMIPNAYGIFLFRQFFLGIPKELEEAAKIDGASYFGVFWRVVLPLSKPIAVTLAISFFLANWNNYLWPLIIAQDRSLWLVQIAIANFKTSQSVEWNLVMAASCIAALPIIILFFVFQRYITDGIKTAGIKG</sequence>
<accession>A0A4U8Q636</accession>
<dbReference type="Gene3D" id="1.10.3720.10">
    <property type="entry name" value="MetI-like"/>
    <property type="match status" value="1"/>
</dbReference>
<comment type="caution">
    <text evidence="9">The sequence shown here is derived from an EMBL/GenBank/DDBJ whole genome shotgun (WGS) entry which is preliminary data.</text>
</comment>
<dbReference type="Pfam" id="PF00528">
    <property type="entry name" value="BPD_transp_1"/>
    <property type="match status" value="1"/>
</dbReference>
<evidence type="ECO:0000256" key="2">
    <source>
        <dbReference type="ARBA" id="ARBA00022448"/>
    </source>
</evidence>
<feature type="transmembrane region" description="Helical" evidence="7">
    <location>
        <begin position="117"/>
        <end position="140"/>
    </location>
</feature>
<dbReference type="InterPro" id="IPR000515">
    <property type="entry name" value="MetI-like"/>
</dbReference>
<dbReference type="Proteomes" id="UP000306509">
    <property type="component" value="Unassembled WGS sequence"/>
</dbReference>
<evidence type="ECO:0000256" key="1">
    <source>
        <dbReference type="ARBA" id="ARBA00004651"/>
    </source>
</evidence>
<comment type="subcellular location">
    <subcellularLocation>
        <location evidence="1 7">Cell membrane</location>
        <topology evidence="1 7">Multi-pass membrane protein</topology>
    </subcellularLocation>
</comment>
<dbReference type="InterPro" id="IPR035906">
    <property type="entry name" value="MetI-like_sf"/>
</dbReference>
<feature type="domain" description="ABC transmembrane type-1" evidence="8">
    <location>
        <begin position="81"/>
        <end position="270"/>
    </location>
</feature>
<feature type="transmembrane region" description="Helical" evidence="7">
    <location>
        <begin position="152"/>
        <end position="170"/>
    </location>
</feature>
<protein>
    <submittedName>
        <fullName evidence="9">L-arabinose transport system permease protein AraQ</fullName>
    </submittedName>
</protein>
<reference evidence="9 10" key="1">
    <citation type="journal article" date="2019" name="Anaerobe">
        <title>Detection of Robinsoniella peoriensis in multiple bone samples of a trauma patient.</title>
        <authorList>
            <person name="Schrottner P."/>
            <person name="Hartwich K."/>
            <person name="Bunk B."/>
            <person name="Schober I."/>
            <person name="Helbig S."/>
            <person name="Rudolph W.W."/>
            <person name="Gunzer F."/>
        </authorList>
    </citation>
    <scope>NUCLEOTIDE SEQUENCE [LARGE SCALE GENOMIC DNA]</scope>
    <source>
        <strain evidence="9 10">DSM 106044</strain>
    </source>
</reference>
<evidence type="ECO:0000256" key="4">
    <source>
        <dbReference type="ARBA" id="ARBA00022692"/>
    </source>
</evidence>
<evidence type="ECO:0000256" key="6">
    <source>
        <dbReference type="ARBA" id="ARBA00023136"/>
    </source>
</evidence>
<name>A0A4U8Q636_9FIRM</name>
<dbReference type="GO" id="GO:0055085">
    <property type="term" value="P:transmembrane transport"/>
    <property type="evidence" value="ECO:0007669"/>
    <property type="project" value="InterPro"/>
</dbReference>
<evidence type="ECO:0000256" key="5">
    <source>
        <dbReference type="ARBA" id="ARBA00022989"/>
    </source>
</evidence>
<dbReference type="CDD" id="cd06261">
    <property type="entry name" value="TM_PBP2"/>
    <property type="match status" value="1"/>
</dbReference>
<dbReference type="STRING" id="180332.GCA_000797495_05825"/>
<keyword evidence="4 7" id="KW-0812">Transmembrane</keyword>
<keyword evidence="6 7" id="KW-0472">Membrane</keyword>
<evidence type="ECO:0000256" key="3">
    <source>
        <dbReference type="ARBA" id="ARBA00022475"/>
    </source>
</evidence>
<keyword evidence="5 7" id="KW-1133">Transmembrane helix</keyword>
<evidence type="ECO:0000256" key="7">
    <source>
        <dbReference type="RuleBase" id="RU363032"/>
    </source>
</evidence>
<feature type="transmembrane region" description="Helical" evidence="7">
    <location>
        <begin position="80"/>
        <end position="105"/>
    </location>
</feature>
<feature type="transmembrane region" description="Helical" evidence="7">
    <location>
        <begin position="251"/>
        <end position="270"/>
    </location>
</feature>
<proteinExistence type="inferred from homology"/>
<keyword evidence="10" id="KW-1185">Reference proteome</keyword>
<keyword evidence="3" id="KW-1003">Cell membrane</keyword>
<evidence type="ECO:0000313" key="9">
    <source>
        <dbReference type="EMBL" id="TLD00330.1"/>
    </source>
</evidence>
<dbReference type="PANTHER" id="PTHR43744">
    <property type="entry name" value="ABC TRANSPORTER PERMEASE PROTEIN MG189-RELATED-RELATED"/>
    <property type="match status" value="1"/>
</dbReference>
<keyword evidence="2 7" id="KW-0813">Transport</keyword>
<gene>
    <name evidence="9" type="primary">araQ_39</name>
    <name evidence="9" type="ORF">DSM106044_02816</name>
</gene>
<evidence type="ECO:0000259" key="8">
    <source>
        <dbReference type="PROSITE" id="PS50928"/>
    </source>
</evidence>
<dbReference type="PROSITE" id="PS50928">
    <property type="entry name" value="ABC_TM1"/>
    <property type="match status" value="1"/>
</dbReference>